<evidence type="ECO:0000256" key="1">
    <source>
        <dbReference type="ARBA" id="ARBA00004141"/>
    </source>
</evidence>
<evidence type="ECO:0000313" key="6">
    <source>
        <dbReference type="EMBL" id="CDJ58235.1"/>
    </source>
</evidence>
<sequence>MVRCSLLHSYACLAEAPYKGPQKLRCGAIFGTPNNRIAAARTLPAEEMVAIPTAAVAVPTATIPIVPRRASVAQRLATGCLALSKAASSFSCYCCSCRSKDNSSSNSGSHGGNMRCCPSSELGAHLKGELGTAPSCTPYGGSNNISSSSSNNSAHNSNSRHVRDIWTRSPLRGFLKRSIDISTGAANASSAVVAAVAERTIIQLAVPSTEVVGASRHLSLQQQRKLQRMHQLQLLQLQLVGVPWMLGGLREVHLPPVPSSATAADFGGPSAAASTPQVQVQQCLKLQPQKGLQQQQQQQESVTATKQRMVLREAEQPSSLQSAERPRSQQHQQRQAIETRRNRLGGGRGEDGGKSEGRKQEAQLTWREAWHVFGVAALPMVGFGLMDQLIMIRLGDLLDTTLGVKFGLATLSAAAVGQLCSDTAGVLFGSTIESCANRLGFPPPNLSAAQRASAAFGIAKTLGAASGVCCGCLLGMLQLLMIDLDKADRLKHQQQLDAIFETVLIDGPKLFHCER</sequence>
<dbReference type="OrthoDB" id="333282at2759"/>
<dbReference type="PANTHER" id="PTHR21706:SF15">
    <property type="entry name" value="TRANSMEMBRANE PROTEIN 65"/>
    <property type="match status" value="1"/>
</dbReference>
<dbReference type="GeneID" id="25338883"/>
<keyword evidence="7" id="KW-1185">Reference proteome</keyword>
<organism evidence="6 7">
    <name type="scientific">Eimeria maxima</name>
    <name type="common">Coccidian parasite</name>
    <dbReference type="NCBI Taxonomy" id="5804"/>
    <lineage>
        <taxon>Eukaryota</taxon>
        <taxon>Sar</taxon>
        <taxon>Alveolata</taxon>
        <taxon>Apicomplexa</taxon>
        <taxon>Conoidasida</taxon>
        <taxon>Coccidia</taxon>
        <taxon>Eucoccidiorida</taxon>
        <taxon>Eimeriorina</taxon>
        <taxon>Eimeriidae</taxon>
        <taxon>Eimeria</taxon>
    </lineage>
</organism>
<reference evidence="6" key="1">
    <citation type="submission" date="2013-10" db="EMBL/GenBank/DDBJ databases">
        <title>Genomic analysis of the causative agents of coccidiosis in chickens.</title>
        <authorList>
            <person name="Reid A.J."/>
            <person name="Blake D."/>
            <person name="Billington K."/>
            <person name="Browne H."/>
            <person name="Dunn M."/>
            <person name="Hung S."/>
            <person name="Kawahara F."/>
            <person name="Miranda-Saavedra D."/>
            <person name="Mourier T."/>
            <person name="Nagra H."/>
            <person name="Otto T.D."/>
            <person name="Rawlings N."/>
            <person name="Sanchez A."/>
            <person name="Sanders M."/>
            <person name="Subramaniam C."/>
            <person name="Tay Y."/>
            <person name="Dear P."/>
            <person name="Doerig C."/>
            <person name="Gruber A."/>
            <person name="Parkinson J."/>
            <person name="Shirley M."/>
            <person name="Wan K.L."/>
            <person name="Berriman M."/>
            <person name="Tomley F."/>
            <person name="Pain A."/>
        </authorList>
    </citation>
    <scope>NUCLEOTIDE SEQUENCE [LARGE SCALE GENOMIC DNA]</scope>
    <source>
        <strain evidence="6">Weybridge</strain>
    </source>
</reference>
<dbReference type="VEuPathDB" id="ToxoDB:EMWEY_00048970"/>
<comment type="subcellular location">
    <subcellularLocation>
        <location evidence="1">Membrane</location>
        <topology evidence="1">Multi-pass membrane protein</topology>
    </subcellularLocation>
</comment>
<reference evidence="6" key="2">
    <citation type="submission" date="2013-10" db="EMBL/GenBank/DDBJ databases">
        <authorList>
            <person name="Aslett M."/>
        </authorList>
    </citation>
    <scope>NUCLEOTIDE SEQUENCE [LARGE SCALE GENOMIC DNA]</scope>
    <source>
        <strain evidence="6">Weybridge</strain>
    </source>
</reference>
<dbReference type="EMBL" id="HG719546">
    <property type="protein sequence ID" value="CDJ58235.1"/>
    <property type="molecule type" value="Genomic_DNA"/>
</dbReference>
<keyword evidence="2" id="KW-0812">Transmembrane</keyword>
<dbReference type="InterPro" id="IPR019537">
    <property type="entry name" value="TMEM65"/>
</dbReference>
<evidence type="ECO:0000256" key="3">
    <source>
        <dbReference type="ARBA" id="ARBA00022989"/>
    </source>
</evidence>
<protein>
    <submittedName>
        <fullName evidence="6">Uncharacterized protein</fullName>
    </submittedName>
</protein>
<feature type="compositionally biased region" description="Basic and acidic residues" evidence="5">
    <location>
        <begin position="348"/>
        <end position="361"/>
    </location>
</feature>
<dbReference type="GO" id="GO:0016020">
    <property type="term" value="C:membrane"/>
    <property type="evidence" value="ECO:0007669"/>
    <property type="project" value="UniProtKB-SubCell"/>
</dbReference>
<evidence type="ECO:0000256" key="5">
    <source>
        <dbReference type="SAM" id="MobiDB-lite"/>
    </source>
</evidence>
<evidence type="ECO:0000256" key="4">
    <source>
        <dbReference type="ARBA" id="ARBA00023136"/>
    </source>
</evidence>
<dbReference type="GO" id="GO:0005739">
    <property type="term" value="C:mitochondrion"/>
    <property type="evidence" value="ECO:0007669"/>
    <property type="project" value="TreeGrafter"/>
</dbReference>
<gene>
    <name evidence="6" type="ORF">EMWEY_00048970</name>
</gene>
<keyword evidence="4" id="KW-0472">Membrane</keyword>
<keyword evidence="3" id="KW-1133">Transmembrane helix</keyword>
<dbReference type="Proteomes" id="UP000030763">
    <property type="component" value="Unassembled WGS sequence"/>
</dbReference>
<dbReference type="PANTHER" id="PTHR21706">
    <property type="entry name" value="TRANSMEMBRANE PROTEIN 65"/>
    <property type="match status" value="1"/>
</dbReference>
<dbReference type="AlphaFoldDB" id="U6M977"/>
<evidence type="ECO:0000256" key="2">
    <source>
        <dbReference type="ARBA" id="ARBA00022692"/>
    </source>
</evidence>
<proteinExistence type="predicted"/>
<evidence type="ECO:0000313" key="7">
    <source>
        <dbReference type="Proteomes" id="UP000030763"/>
    </source>
</evidence>
<name>U6M977_EIMMA</name>
<feature type="region of interest" description="Disordered" evidence="5">
    <location>
        <begin position="312"/>
        <end position="361"/>
    </location>
</feature>
<accession>U6M977</accession>
<dbReference type="RefSeq" id="XP_013334881.1">
    <property type="nucleotide sequence ID" value="XM_013479427.1"/>
</dbReference>
<feature type="non-terminal residue" evidence="6">
    <location>
        <position position="515"/>
    </location>
</feature>
<dbReference type="Pfam" id="PF10507">
    <property type="entry name" value="TMEM65"/>
    <property type="match status" value="1"/>
</dbReference>